<keyword evidence="4" id="KW-0645">Protease</keyword>
<dbReference type="PANTHER" id="PTHR23076:SF97">
    <property type="entry name" value="ATP-DEPENDENT ZINC METALLOPROTEASE YME1L1"/>
    <property type="match status" value="1"/>
</dbReference>
<evidence type="ECO:0000256" key="10">
    <source>
        <dbReference type="SAM" id="MobiDB-lite"/>
    </source>
</evidence>
<dbReference type="PANTHER" id="PTHR23076">
    <property type="entry name" value="METALLOPROTEASE M41 FTSH"/>
    <property type="match status" value="1"/>
</dbReference>
<dbReference type="Pfam" id="PF17862">
    <property type="entry name" value="AAA_lid_3"/>
    <property type="match status" value="1"/>
</dbReference>
<evidence type="ECO:0000256" key="6">
    <source>
        <dbReference type="ARBA" id="ARBA00022801"/>
    </source>
</evidence>
<keyword evidence="11" id="KW-0812">Transmembrane</keyword>
<dbReference type="Gene3D" id="1.10.8.60">
    <property type="match status" value="1"/>
</dbReference>
<evidence type="ECO:0000256" key="9">
    <source>
        <dbReference type="RuleBase" id="RU003651"/>
    </source>
</evidence>
<feature type="compositionally biased region" description="Basic residues" evidence="10">
    <location>
        <begin position="29"/>
        <end position="38"/>
    </location>
</feature>
<evidence type="ECO:0000259" key="12">
    <source>
        <dbReference type="SMART" id="SM00382"/>
    </source>
</evidence>
<dbReference type="EMBL" id="JAGVSK010000001">
    <property type="protein sequence ID" value="MBS2993766.1"/>
    <property type="molecule type" value="Genomic_DNA"/>
</dbReference>
<keyword evidence="9" id="KW-0067">ATP-binding</keyword>
<evidence type="ECO:0000256" key="7">
    <source>
        <dbReference type="ARBA" id="ARBA00022833"/>
    </source>
</evidence>
<dbReference type="Gene3D" id="3.40.50.300">
    <property type="entry name" value="P-loop containing nucleotide triphosphate hydrolases"/>
    <property type="match status" value="1"/>
</dbReference>
<dbReference type="InterPro" id="IPR041569">
    <property type="entry name" value="AAA_lid_3"/>
</dbReference>
<feature type="transmembrane region" description="Helical" evidence="11">
    <location>
        <begin position="652"/>
        <end position="671"/>
    </location>
</feature>
<dbReference type="Pfam" id="PF01434">
    <property type="entry name" value="Peptidase_M41"/>
    <property type="match status" value="1"/>
</dbReference>
<evidence type="ECO:0000313" key="13">
    <source>
        <dbReference type="EMBL" id="MBS2993766.1"/>
    </source>
</evidence>
<feature type="compositionally biased region" description="Polar residues" evidence="10">
    <location>
        <begin position="39"/>
        <end position="53"/>
    </location>
</feature>
<accession>A0ABS5LK56</accession>
<dbReference type="InterPro" id="IPR027417">
    <property type="entry name" value="P-loop_NTPase"/>
</dbReference>
<keyword evidence="3" id="KW-1003">Cell membrane</keyword>
<dbReference type="RefSeq" id="WP_212508874.1">
    <property type="nucleotide sequence ID" value="NZ_JAGVSK010000001.1"/>
</dbReference>
<feature type="transmembrane region" description="Helical" evidence="11">
    <location>
        <begin position="497"/>
        <end position="526"/>
    </location>
</feature>
<keyword evidence="6" id="KW-0378">Hydrolase</keyword>
<evidence type="ECO:0000256" key="5">
    <source>
        <dbReference type="ARBA" id="ARBA00022723"/>
    </source>
</evidence>
<keyword evidence="9" id="KW-0547">Nucleotide-binding</keyword>
<dbReference type="InterPro" id="IPR003959">
    <property type="entry name" value="ATPase_AAA_core"/>
</dbReference>
<comment type="cofactor">
    <cofactor evidence="1">
        <name>Zn(2+)</name>
        <dbReference type="ChEBI" id="CHEBI:29105"/>
    </cofactor>
</comment>
<feature type="domain" description="AAA+ ATPase" evidence="12">
    <location>
        <begin position="88"/>
        <end position="226"/>
    </location>
</feature>
<evidence type="ECO:0000256" key="1">
    <source>
        <dbReference type="ARBA" id="ARBA00001947"/>
    </source>
</evidence>
<comment type="caution">
    <text evidence="13">The sequence shown here is derived from an EMBL/GenBank/DDBJ whole genome shotgun (WGS) entry which is preliminary data.</text>
</comment>
<evidence type="ECO:0000313" key="14">
    <source>
        <dbReference type="Proteomes" id="UP000678347"/>
    </source>
</evidence>
<reference evidence="13" key="1">
    <citation type="submission" date="2021-04" db="EMBL/GenBank/DDBJ databases">
        <title>Sandalwood Spike Disease Phytoplasma.</title>
        <authorList>
            <person name="Tiwarekar B."/>
            <person name="Kirdat K."/>
            <person name="Sundarraj R."/>
            <person name="Yadav A."/>
        </authorList>
    </citation>
    <scope>NUCLEOTIDE SEQUENCE [LARGE SCALE GENOMIC DNA]</scope>
    <source>
        <strain evidence="13">SW86</strain>
    </source>
</reference>
<keyword evidence="7" id="KW-0862">Zinc</keyword>
<dbReference type="SUPFAM" id="SSF140990">
    <property type="entry name" value="FtsH protease domain-like"/>
    <property type="match status" value="1"/>
</dbReference>
<sequence length="689" mass="78889">MVKGAIPKKTNPEKESEQPQSQETIAKQTAKKRTKRSSKQQNKTDFEPTSSETKFNDVAGMEEEKQLLQRFIDFLKEPKKYHEAGAKIPKGILFYGPPGTGKTLLAKALAGESDASFYAFSGTDFLQRIHGDGAKKVRDLFEKTKTHKTSIIFIDEIDSFGIARNDFSQKEKEITTELLNQMDGVKSKDNENNVIVIAATNRVESLDSALLRPGRFDYVVNVLLPDLKARKAILKLCAKGKQIADEDINLEQLAQETQGFSGAQLKAILNEASMLQAEKNKEQELQKISSETIIQAKENVLLGITNSSKTYNHKEKEIVAIHAAAKIIISQVKNTHFLSSVSLIPRSSDKILTLFAKEQTPNILLKETLIQEITVFLAGKAAEEVIFETTIDKACSDFVEAFHKSQELTRFFGYNSISVKDKEDLQRDILKKCFSDAKALVKLNEPLIKELSQKLQEQNITPMPQIKEFLQNKQIKDMKEIKIQPFQLAKGFNKTTIWHFICTLLFVLFLLLSTILIFKTIYWLFAIPKNYFIFKKKIITPFLIVVSLLFSILLFSFDCYYHLPFINSTSNIAVSDLLNKIDNYETKKITYVAKNSWLEGFYYHIKLIDKNGVPFYRKLKPISQNILEQKIASLKYKDFIFQEEKYFDWLNLLIKITLSLSSFVFLLYGCLNIKRIRKQFSNEQISKKI</sequence>
<keyword evidence="5" id="KW-0479">Metal-binding</keyword>
<evidence type="ECO:0000256" key="4">
    <source>
        <dbReference type="ARBA" id="ARBA00022670"/>
    </source>
</evidence>
<proteinExistence type="inferred from homology"/>
<keyword evidence="14" id="KW-1185">Reference proteome</keyword>
<evidence type="ECO:0000256" key="8">
    <source>
        <dbReference type="ARBA" id="ARBA00023049"/>
    </source>
</evidence>
<protein>
    <submittedName>
        <fullName evidence="13">AAA family ATPase</fullName>
    </submittedName>
</protein>
<gene>
    <name evidence="13" type="ORF">KE631_00095</name>
</gene>
<dbReference type="PROSITE" id="PS00674">
    <property type="entry name" value="AAA"/>
    <property type="match status" value="1"/>
</dbReference>
<evidence type="ECO:0000256" key="3">
    <source>
        <dbReference type="ARBA" id="ARBA00022475"/>
    </source>
</evidence>
<keyword evidence="11" id="KW-0472">Membrane</keyword>
<dbReference type="Gene3D" id="1.20.58.760">
    <property type="entry name" value="Peptidase M41"/>
    <property type="match status" value="1"/>
</dbReference>
<comment type="similarity">
    <text evidence="2">In the C-terminal section; belongs to the peptidase M41 family.</text>
</comment>
<feature type="transmembrane region" description="Helical" evidence="11">
    <location>
        <begin position="538"/>
        <end position="557"/>
    </location>
</feature>
<name>A0ABS5LK56_9MOLU</name>
<dbReference type="InterPro" id="IPR003960">
    <property type="entry name" value="ATPase_AAA_CS"/>
</dbReference>
<evidence type="ECO:0000256" key="11">
    <source>
        <dbReference type="SAM" id="Phobius"/>
    </source>
</evidence>
<keyword evidence="11" id="KW-1133">Transmembrane helix</keyword>
<dbReference type="SMART" id="SM00382">
    <property type="entry name" value="AAA"/>
    <property type="match status" value="1"/>
</dbReference>
<dbReference type="SUPFAM" id="SSF52540">
    <property type="entry name" value="P-loop containing nucleoside triphosphate hydrolases"/>
    <property type="match status" value="1"/>
</dbReference>
<dbReference type="Proteomes" id="UP000678347">
    <property type="component" value="Unassembled WGS sequence"/>
</dbReference>
<dbReference type="InterPro" id="IPR000642">
    <property type="entry name" value="Peptidase_M41"/>
</dbReference>
<organism evidence="13 14">
    <name type="scientific">'Santalum album' aster yellows phytoplasma</name>
    <dbReference type="NCBI Taxonomy" id="2831467"/>
    <lineage>
        <taxon>Bacteria</taxon>
        <taxon>Bacillati</taxon>
        <taxon>Mycoplasmatota</taxon>
        <taxon>Mollicutes</taxon>
        <taxon>Acholeplasmatales</taxon>
        <taxon>Acholeplasmataceae</taxon>
        <taxon>Candidatus Phytoplasma</taxon>
        <taxon>16SrI (Aster yellows group)</taxon>
    </lineage>
</organism>
<comment type="similarity">
    <text evidence="9">Belongs to the AAA ATPase family.</text>
</comment>
<evidence type="ECO:0000256" key="2">
    <source>
        <dbReference type="ARBA" id="ARBA00010044"/>
    </source>
</evidence>
<feature type="region of interest" description="Disordered" evidence="10">
    <location>
        <begin position="1"/>
        <end position="58"/>
    </location>
</feature>
<dbReference type="InterPro" id="IPR003593">
    <property type="entry name" value="AAA+_ATPase"/>
</dbReference>
<dbReference type="Pfam" id="PF00004">
    <property type="entry name" value="AAA"/>
    <property type="match status" value="1"/>
</dbReference>
<dbReference type="InterPro" id="IPR037219">
    <property type="entry name" value="Peptidase_M41-like"/>
</dbReference>
<keyword evidence="8" id="KW-0482">Metalloprotease</keyword>